<protein>
    <submittedName>
        <fullName evidence="2">Uncharacterized protein</fullName>
    </submittedName>
</protein>
<feature type="region of interest" description="Disordered" evidence="1">
    <location>
        <begin position="27"/>
        <end position="50"/>
    </location>
</feature>
<organism evidence="2 3">
    <name type="scientific">Pediococcus stilesii</name>
    <dbReference type="NCBI Taxonomy" id="331679"/>
    <lineage>
        <taxon>Bacteria</taxon>
        <taxon>Bacillati</taxon>
        <taxon>Bacillota</taxon>
        <taxon>Bacilli</taxon>
        <taxon>Lactobacillales</taxon>
        <taxon>Lactobacillaceae</taxon>
        <taxon>Pediococcus</taxon>
    </lineage>
</organism>
<sequence>MSSVINDIDYKMLSEIMKATAEDVQEKTQKTESGMSVTPGQLGVNPGGQPVMSLFDLARQK</sequence>
<dbReference type="EMBL" id="JQBX01000004">
    <property type="protein sequence ID" value="KRN94588.1"/>
    <property type="molecule type" value="Genomic_DNA"/>
</dbReference>
<accession>A0A0R2L550</accession>
<dbReference type="AlphaFoldDB" id="A0A0R2L550"/>
<reference evidence="2 3" key="1">
    <citation type="journal article" date="2015" name="Genome Announc.">
        <title>Expanding the biotechnology potential of lactobacilli through comparative genomics of 213 strains and associated genera.</title>
        <authorList>
            <person name="Sun Z."/>
            <person name="Harris H.M."/>
            <person name="McCann A."/>
            <person name="Guo C."/>
            <person name="Argimon S."/>
            <person name="Zhang W."/>
            <person name="Yang X."/>
            <person name="Jeffery I.B."/>
            <person name="Cooney J.C."/>
            <person name="Kagawa T.F."/>
            <person name="Liu W."/>
            <person name="Song Y."/>
            <person name="Salvetti E."/>
            <person name="Wrobel A."/>
            <person name="Rasinkangas P."/>
            <person name="Parkhill J."/>
            <person name="Rea M.C."/>
            <person name="O'Sullivan O."/>
            <person name="Ritari J."/>
            <person name="Douillard F.P."/>
            <person name="Paul Ross R."/>
            <person name="Yang R."/>
            <person name="Briner A.E."/>
            <person name="Felis G.E."/>
            <person name="de Vos W.M."/>
            <person name="Barrangou R."/>
            <person name="Klaenhammer T.R."/>
            <person name="Caufield P.W."/>
            <person name="Cui Y."/>
            <person name="Zhang H."/>
            <person name="O'Toole P.W."/>
        </authorList>
    </citation>
    <scope>NUCLEOTIDE SEQUENCE [LARGE SCALE GENOMIC DNA]</scope>
    <source>
        <strain evidence="2 3">DSM 18001</strain>
    </source>
</reference>
<evidence type="ECO:0000313" key="2">
    <source>
        <dbReference type="EMBL" id="KRN94588.1"/>
    </source>
</evidence>
<comment type="caution">
    <text evidence="2">The sequence shown here is derived from an EMBL/GenBank/DDBJ whole genome shotgun (WGS) entry which is preliminary data.</text>
</comment>
<dbReference type="PATRIC" id="fig|331679.3.peg.1251"/>
<evidence type="ECO:0000256" key="1">
    <source>
        <dbReference type="SAM" id="MobiDB-lite"/>
    </source>
</evidence>
<dbReference type="STRING" id="331679.IV81_GL001225"/>
<gene>
    <name evidence="2" type="ORF">IV81_GL001225</name>
</gene>
<proteinExistence type="predicted"/>
<name>A0A0R2L550_9LACO</name>
<dbReference type="RefSeq" id="WP_236696815.1">
    <property type="nucleotide sequence ID" value="NZ_JQBX01000004.1"/>
</dbReference>
<dbReference type="Proteomes" id="UP000051859">
    <property type="component" value="Unassembled WGS sequence"/>
</dbReference>
<keyword evidence="3" id="KW-1185">Reference proteome</keyword>
<evidence type="ECO:0000313" key="3">
    <source>
        <dbReference type="Proteomes" id="UP000051859"/>
    </source>
</evidence>